<dbReference type="PROSITE" id="PS50089">
    <property type="entry name" value="ZF_RING_2"/>
    <property type="match status" value="1"/>
</dbReference>
<keyword evidence="1" id="KW-0862">Zinc</keyword>
<keyword evidence="2" id="KW-1133">Transmembrane helix</keyword>
<dbReference type="Pfam" id="PF13639">
    <property type="entry name" value="zf-RING_2"/>
    <property type="match status" value="1"/>
</dbReference>
<dbReference type="Pfam" id="PF13449">
    <property type="entry name" value="Phytase-like"/>
    <property type="match status" value="1"/>
</dbReference>
<feature type="signal peptide" evidence="3">
    <location>
        <begin position="1"/>
        <end position="19"/>
    </location>
</feature>
<keyword evidence="2" id="KW-0812">Transmembrane</keyword>
<dbReference type="AlphaFoldDB" id="A0A7J6U0A3"/>
<sequence>MFSFVNCNFFAALLSAVVGQNTVVQLNQWRLPLRNGSTEDTITSSIGTLKHIQTMRLRDTVANGSQFGGLSSIIVSQNGSEILTISDSGIFAAVNLSSTVGDEYNVTEAMIYPMRDPQGQIIPFDSDPGDAEGLTINGSYEGGGRGQLYVSYEKVHRVLELPNGTESRASVNLNVSHLFSECPRRRGLEAILKQRILGAELGLSAPTTDPQGRIVLPGWAYNETSNDTKRFYVQSNRSFHPTDMAELNGGDMMILFRRFVPSEGNGMRIGYVTKGELDQAMAVAGTLNPRIIAEVWTRDGYNIDNEEALAVREDPTTGRTFVYTLSDNNYNEVRQKTLLSTYEWIAAAGTTRPPPPTTTGVAEAQINLEIMQERVPLKRGAELGTTDFHSRFGILRHFLSLRLRPQDDTQGDVFGGLTSLAVSLDGTQLLALDKKGYFTKFRVQHGDDGSTLKIGEVALYEMKAANGSSLVDNSTATTKSFGGLAAAGDGHYADGARLYVGGIRSGELVGRGGDKGLAVKIAYVRWSEISKAISSEGSVPYEMLATIREEDGYDVENMESIAAREDRESPRVLIYLLSNNNFDKMRATVLWAFEWLPDSDAIAGDAGRPKSWWFSIFTLSACELPRASGYLAGEVRRQRCGTQARSVHDFSAAERGSNLSCRDFEMDEDTGSHDGVCKLDTGFVQQLFSCGTRYVGTGRQNNLHGYGARAASRRLEQILDSRSGRQKLKDTPRQRVIQSREAQREVHTNISKILRQVQGPYAAFDHPLKLSRVVSVMHDMNQSEFRREQQQRAEWDKTAPHKICTTCLSRSKILVLLQSIAITLLLVLGLTLAAVPIIVIAMLTPIWITLGILYQIRWQRGGNVVFTSPEVDGVAVSSASPRARHGSLGLTTQERNRLLLETTSPPRPISDLLREMEELDEDAGSSPAKVDGLCCSICLSPYVEGDSLGRRLACGHVFHMACIDSWANKQSHCPLCREEFSRGFDLRGTVFEH</sequence>
<evidence type="ECO:0000313" key="5">
    <source>
        <dbReference type="EMBL" id="KAF4751159.1"/>
    </source>
</evidence>
<protein>
    <recommendedName>
        <fullName evidence="4">RING-type domain-containing protein</fullName>
    </recommendedName>
</protein>
<evidence type="ECO:0000256" key="3">
    <source>
        <dbReference type="SAM" id="SignalP"/>
    </source>
</evidence>
<reference evidence="5 6" key="1">
    <citation type="submission" date="2020-04" db="EMBL/GenBank/DDBJ databases">
        <title>Perkinsus olseni comparative genomics.</title>
        <authorList>
            <person name="Bogema D.R."/>
        </authorList>
    </citation>
    <scope>NUCLEOTIDE SEQUENCE [LARGE SCALE GENOMIC DNA]</scope>
    <source>
        <strain evidence="5 6">ATCC PRA-207</strain>
    </source>
</reference>
<dbReference type="SMART" id="SM00184">
    <property type="entry name" value="RING"/>
    <property type="match status" value="1"/>
</dbReference>
<dbReference type="InterPro" id="IPR001841">
    <property type="entry name" value="Znf_RING"/>
</dbReference>
<feature type="transmembrane region" description="Helical" evidence="2">
    <location>
        <begin position="820"/>
        <end position="853"/>
    </location>
</feature>
<dbReference type="InterPro" id="IPR013083">
    <property type="entry name" value="Znf_RING/FYVE/PHD"/>
</dbReference>
<evidence type="ECO:0000256" key="1">
    <source>
        <dbReference type="PROSITE-ProRule" id="PRU00175"/>
    </source>
</evidence>
<comment type="caution">
    <text evidence="5">The sequence shown here is derived from an EMBL/GenBank/DDBJ whole genome shotgun (WGS) entry which is preliminary data.</text>
</comment>
<dbReference type="InterPro" id="IPR027372">
    <property type="entry name" value="Phytase-like_dom"/>
</dbReference>
<keyword evidence="6" id="KW-1185">Reference proteome</keyword>
<dbReference type="Proteomes" id="UP000553632">
    <property type="component" value="Unassembled WGS sequence"/>
</dbReference>
<dbReference type="GO" id="GO:0008270">
    <property type="term" value="F:zinc ion binding"/>
    <property type="evidence" value="ECO:0007669"/>
    <property type="project" value="UniProtKB-KW"/>
</dbReference>
<proteinExistence type="predicted"/>
<gene>
    <name evidence="5" type="ORF">FOZ63_033410</name>
</gene>
<dbReference type="CDD" id="cd16461">
    <property type="entry name" value="RING-H2_EL5-like"/>
    <property type="match status" value="1"/>
</dbReference>
<dbReference type="EMBL" id="JABANO010006818">
    <property type="protein sequence ID" value="KAF4751159.1"/>
    <property type="molecule type" value="Genomic_DNA"/>
</dbReference>
<evidence type="ECO:0000259" key="4">
    <source>
        <dbReference type="PROSITE" id="PS50089"/>
    </source>
</evidence>
<keyword evidence="1" id="KW-0863">Zinc-finger</keyword>
<feature type="chain" id="PRO_5029724372" description="RING-type domain-containing protein" evidence="3">
    <location>
        <begin position="20"/>
        <end position="993"/>
    </location>
</feature>
<keyword evidence="3" id="KW-0732">Signal</keyword>
<name>A0A7J6U0A3_PEROL</name>
<keyword evidence="2" id="KW-0472">Membrane</keyword>
<accession>A0A7J6U0A3</accession>
<evidence type="ECO:0000313" key="6">
    <source>
        <dbReference type="Proteomes" id="UP000553632"/>
    </source>
</evidence>
<dbReference type="PANTHER" id="PTHR45676">
    <property type="entry name" value="RING-H2 FINGER PROTEIN ATL51-RELATED"/>
    <property type="match status" value="1"/>
</dbReference>
<organism evidence="5 6">
    <name type="scientific">Perkinsus olseni</name>
    <name type="common">Perkinsus atlanticus</name>
    <dbReference type="NCBI Taxonomy" id="32597"/>
    <lineage>
        <taxon>Eukaryota</taxon>
        <taxon>Sar</taxon>
        <taxon>Alveolata</taxon>
        <taxon>Perkinsozoa</taxon>
        <taxon>Perkinsea</taxon>
        <taxon>Perkinsida</taxon>
        <taxon>Perkinsidae</taxon>
        <taxon>Perkinsus</taxon>
    </lineage>
</organism>
<dbReference type="SUPFAM" id="SSF57850">
    <property type="entry name" value="RING/U-box"/>
    <property type="match status" value="1"/>
</dbReference>
<evidence type="ECO:0000256" key="2">
    <source>
        <dbReference type="SAM" id="Phobius"/>
    </source>
</evidence>
<feature type="domain" description="RING-type" evidence="4">
    <location>
        <begin position="935"/>
        <end position="977"/>
    </location>
</feature>
<dbReference type="Gene3D" id="3.30.40.10">
    <property type="entry name" value="Zinc/RING finger domain, C3HC4 (zinc finger)"/>
    <property type="match status" value="1"/>
</dbReference>
<keyword evidence="1" id="KW-0479">Metal-binding</keyword>